<protein>
    <submittedName>
        <fullName evidence="2">Putative glycosyl transferase</fullName>
    </submittedName>
</protein>
<dbReference type="GO" id="GO:0016757">
    <property type="term" value="F:glycosyltransferase activity"/>
    <property type="evidence" value="ECO:0007669"/>
    <property type="project" value="InterPro"/>
</dbReference>
<dbReference type="AlphaFoldDB" id="A0A098GAP0"/>
<dbReference type="EMBL" id="LN614827">
    <property type="protein sequence ID" value="CEG59047.1"/>
    <property type="molecule type" value="Genomic_DNA"/>
</dbReference>
<proteinExistence type="predicted"/>
<dbReference type="RefSeq" id="WP_045097243.1">
    <property type="nucleotide sequence ID" value="NZ_LN614827.1"/>
</dbReference>
<dbReference type="InterPro" id="IPR001296">
    <property type="entry name" value="Glyco_trans_1"/>
</dbReference>
<dbReference type="HOGENOM" id="CLU_009583_34_0_6"/>
<dbReference type="Gene3D" id="3.40.50.2000">
    <property type="entry name" value="Glycogen Phosphorylase B"/>
    <property type="match status" value="1"/>
</dbReference>
<dbReference type="Pfam" id="PF00534">
    <property type="entry name" value="Glycos_transf_1"/>
    <property type="match status" value="1"/>
</dbReference>
<sequence length="387" mass="43782">MKHIVIDISSLINDFRRKRSLHGVTRVTLAYLHYYLDNMQALVRLKKRVIIFPKEISKEVALLLLSWDLSRLSELIRIVIKGILSSRRALPSTNCFLLKTDHGGFKNPNYIKAINDKQLRLLVVIHDLIPILYPEYCASSNSPRFSQCLSVILEHAKGILAVSNATHSDLSNYVLSTRKNCPPVITATLAPGISPGLPIDKPLIDEPYFITISAIGPRKNHLLLLRIWRNLINKLGSKTPKLVIVGMRNNPCWNTLAMLDRCEALRDFVIETEASDKELANYLCYARALLFPSFLEGYGLPLVEALSVNVPVIASDLAVFREIAGAVPDFLDPLDGKGWMEYIENYAQEDSSLRRAQMQRMTNFCAPKWHEHFAKVDVFMNELEGSL</sequence>
<dbReference type="KEGG" id="lfa:LFA_3722"/>
<dbReference type="PANTHER" id="PTHR46401">
    <property type="entry name" value="GLYCOSYLTRANSFERASE WBBK-RELATED"/>
    <property type="match status" value="1"/>
</dbReference>
<evidence type="ECO:0000313" key="2">
    <source>
        <dbReference type="EMBL" id="CEG59047.1"/>
    </source>
</evidence>
<gene>
    <name evidence="2" type="ORF">LFA_3722</name>
</gene>
<evidence type="ECO:0000313" key="3">
    <source>
        <dbReference type="Proteomes" id="UP000032430"/>
    </source>
</evidence>
<keyword evidence="3" id="KW-1185">Reference proteome</keyword>
<keyword evidence="2" id="KW-0808">Transferase</keyword>
<evidence type="ECO:0000259" key="1">
    <source>
        <dbReference type="Pfam" id="PF00534"/>
    </source>
</evidence>
<organism evidence="2 3">
    <name type="scientific">Legionella fallonii LLAP-10</name>
    <dbReference type="NCBI Taxonomy" id="1212491"/>
    <lineage>
        <taxon>Bacteria</taxon>
        <taxon>Pseudomonadati</taxon>
        <taxon>Pseudomonadota</taxon>
        <taxon>Gammaproteobacteria</taxon>
        <taxon>Legionellales</taxon>
        <taxon>Legionellaceae</taxon>
        <taxon>Legionella</taxon>
    </lineage>
</organism>
<dbReference type="OrthoDB" id="9764577at2"/>
<dbReference type="PANTHER" id="PTHR46401:SF9">
    <property type="entry name" value="MANNOSYLTRANSFERASE A"/>
    <property type="match status" value="1"/>
</dbReference>
<dbReference type="CDD" id="cd03809">
    <property type="entry name" value="GT4_MtfB-like"/>
    <property type="match status" value="1"/>
</dbReference>
<feature type="domain" description="Glycosyl transferase family 1" evidence="1">
    <location>
        <begin position="205"/>
        <end position="324"/>
    </location>
</feature>
<dbReference type="Proteomes" id="UP000032430">
    <property type="component" value="Chromosome I"/>
</dbReference>
<accession>A0A098GAP0</accession>
<dbReference type="STRING" id="1212491.LFA_3722"/>
<dbReference type="SUPFAM" id="SSF53756">
    <property type="entry name" value="UDP-Glycosyltransferase/glycogen phosphorylase"/>
    <property type="match status" value="1"/>
</dbReference>
<reference evidence="3" key="1">
    <citation type="submission" date="2014-09" db="EMBL/GenBank/DDBJ databases">
        <authorList>
            <person name="Gomez-Valero L."/>
        </authorList>
    </citation>
    <scope>NUCLEOTIDE SEQUENCE [LARGE SCALE GENOMIC DNA]</scope>
    <source>
        <strain evidence="3">ATCC700992</strain>
    </source>
</reference>
<name>A0A098GAP0_9GAMM</name>